<dbReference type="GO" id="GO:0030015">
    <property type="term" value="C:CCR4-NOT core complex"/>
    <property type="evidence" value="ECO:0007669"/>
    <property type="project" value="InterPro"/>
</dbReference>
<keyword evidence="4" id="KW-1185">Reference proteome</keyword>
<gene>
    <name evidence="3" type="ORF">UBRO2_05915</name>
</gene>
<dbReference type="GO" id="GO:0000932">
    <property type="term" value="C:P-body"/>
    <property type="evidence" value="ECO:0007669"/>
    <property type="project" value="TreeGrafter"/>
</dbReference>
<dbReference type="GO" id="GO:0000288">
    <property type="term" value="P:nuclear-transcribed mRNA catabolic process, deadenylation-dependent decay"/>
    <property type="evidence" value="ECO:0007669"/>
    <property type="project" value="TreeGrafter"/>
</dbReference>
<dbReference type="GO" id="GO:0017148">
    <property type="term" value="P:negative regulation of translation"/>
    <property type="evidence" value="ECO:0007669"/>
    <property type="project" value="InterPro"/>
</dbReference>
<protein>
    <submittedName>
        <fullName evidence="3">Uncharacterized protein</fullName>
    </submittedName>
</protein>
<dbReference type="EMBL" id="ULHB01000246">
    <property type="protein sequence ID" value="SYW86195.1"/>
    <property type="molecule type" value="Genomic_DNA"/>
</dbReference>
<proteinExistence type="predicted"/>
<dbReference type="InterPro" id="IPR040398">
    <property type="entry name" value="Not1"/>
</dbReference>
<dbReference type="AlphaFoldDB" id="A0A8H8QSV7"/>
<dbReference type="InterPro" id="IPR032191">
    <property type="entry name" value="CNOT1_CAF1_bind"/>
</dbReference>
<comment type="caution">
    <text evidence="3">The sequence shown here is derived from an EMBL/GenBank/DDBJ whole genome shotgun (WGS) entry which is preliminary data.</text>
</comment>
<dbReference type="Pfam" id="PF12842">
    <property type="entry name" value="DUF3819"/>
    <property type="match status" value="1"/>
</dbReference>
<accession>A0A8H8QSV7</accession>
<dbReference type="PANTHER" id="PTHR13162:SF8">
    <property type="entry name" value="CCR4-NOT TRANSCRIPTION COMPLEX SUBUNIT 1"/>
    <property type="match status" value="1"/>
</dbReference>
<dbReference type="InterPro" id="IPR024557">
    <property type="entry name" value="CNOT1_dom_4"/>
</dbReference>
<evidence type="ECO:0000313" key="3">
    <source>
        <dbReference type="EMBL" id="SYW86195.1"/>
    </source>
</evidence>
<evidence type="ECO:0000313" key="4">
    <source>
        <dbReference type="Proteomes" id="UP000658997"/>
    </source>
</evidence>
<evidence type="ECO:0000259" key="2">
    <source>
        <dbReference type="Pfam" id="PF16415"/>
    </source>
</evidence>
<dbReference type="PANTHER" id="PTHR13162">
    <property type="entry name" value="CCR4-NOT TRANSCRIPTION COMPLEX"/>
    <property type="match status" value="1"/>
</dbReference>
<organism evidence="3 4">
    <name type="scientific">Ustilago bromivora</name>
    <dbReference type="NCBI Taxonomy" id="307758"/>
    <lineage>
        <taxon>Eukaryota</taxon>
        <taxon>Fungi</taxon>
        <taxon>Dikarya</taxon>
        <taxon>Basidiomycota</taxon>
        <taxon>Ustilaginomycotina</taxon>
        <taxon>Ustilaginomycetes</taxon>
        <taxon>Ustilaginales</taxon>
        <taxon>Ustilaginaceae</taxon>
        <taxon>Ustilago</taxon>
    </lineage>
</organism>
<dbReference type="Pfam" id="PF16415">
    <property type="entry name" value="CNOT1_CAF1_bind"/>
    <property type="match status" value="1"/>
</dbReference>
<dbReference type="Proteomes" id="UP000658997">
    <property type="component" value="Unassembled WGS sequence"/>
</dbReference>
<dbReference type="Gene3D" id="1.25.40.180">
    <property type="match status" value="1"/>
</dbReference>
<feature type="domain" description="CCR4-NOT transcription complex subunit 1" evidence="1">
    <location>
        <begin position="105"/>
        <end position="170"/>
    </location>
</feature>
<dbReference type="GO" id="GO:0060090">
    <property type="term" value="F:molecular adaptor activity"/>
    <property type="evidence" value="ECO:0007669"/>
    <property type="project" value="TreeGrafter"/>
</dbReference>
<evidence type="ECO:0000259" key="1">
    <source>
        <dbReference type="Pfam" id="PF12842"/>
    </source>
</evidence>
<name>A0A8H8QSV7_9BASI</name>
<sequence length="204" mass="22811">MEQCAKSNIFKLPNPWLMAVLHLMVELYQFAELKLNLKFKIEVLFKGLDVELKEQQHQATVQMQLQQQRQHQQQLSQQPATNIAQGLERLSIAGGYGTAADGRMVSQVTIDRAICEIIVPVIKRSVTIASISTCKLVTKDFAMEGDKEKMQASARQMAQNLASSLVLVKSLFTNKSTYSSKEQEQLAMIRDNVDTLTNGIGNTP</sequence>
<reference evidence="3" key="1">
    <citation type="submission" date="2018-08" db="EMBL/GenBank/DDBJ databases">
        <authorList>
            <person name="Guldener U."/>
        </authorList>
    </citation>
    <scope>NUCLEOTIDE SEQUENCE</scope>
    <source>
        <strain evidence="3">UB2</strain>
    </source>
</reference>
<feature type="domain" description="CCR4-NOT transcription complex subunit 1 CAF1-binding" evidence="2">
    <location>
        <begin position="1"/>
        <end position="69"/>
    </location>
</feature>